<feature type="region of interest" description="Disordered" evidence="1">
    <location>
        <begin position="88"/>
        <end position="111"/>
    </location>
</feature>
<evidence type="ECO:0000313" key="2">
    <source>
        <dbReference type="EMBL" id="CAD9231183.1"/>
    </source>
</evidence>
<reference evidence="2" key="1">
    <citation type="submission" date="2021-01" db="EMBL/GenBank/DDBJ databases">
        <authorList>
            <person name="Corre E."/>
            <person name="Pelletier E."/>
            <person name="Niang G."/>
            <person name="Scheremetjew M."/>
            <person name="Finn R."/>
            <person name="Kale V."/>
            <person name="Holt S."/>
            <person name="Cochrane G."/>
            <person name="Meng A."/>
            <person name="Brown T."/>
            <person name="Cohen L."/>
        </authorList>
    </citation>
    <scope>NUCLEOTIDE SEQUENCE</scope>
    <source>
        <strain evidence="2">SAG 36.94</strain>
    </source>
</reference>
<evidence type="ECO:0000256" key="1">
    <source>
        <dbReference type="SAM" id="MobiDB-lite"/>
    </source>
</evidence>
<organism evidence="2">
    <name type="scientific">Compsopogon caeruleus</name>
    <dbReference type="NCBI Taxonomy" id="31354"/>
    <lineage>
        <taxon>Eukaryota</taxon>
        <taxon>Rhodophyta</taxon>
        <taxon>Compsopogonophyceae</taxon>
        <taxon>Compsopogonales</taxon>
        <taxon>Compsopogonaceae</taxon>
        <taxon>Compsopogon</taxon>
    </lineage>
</organism>
<sequence>MEQGKKETPKGKNKAIHIQEPLPPFLFFFLPALSLPDPSSSTVRVLSQGNHTPKLFGRKPVEWERGQGERASQGRVLGFRWTSSACSIGGLTKQKNGNGNKRRESEPRRTR</sequence>
<name>A0A7S1XCS7_9RHOD</name>
<gene>
    <name evidence="2" type="ORF">CCAE0312_LOCUS3239</name>
</gene>
<proteinExistence type="predicted"/>
<accession>A0A7S1XCS7</accession>
<dbReference type="EMBL" id="HBGH01006082">
    <property type="protein sequence ID" value="CAD9231183.1"/>
    <property type="molecule type" value="Transcribed_RNA"/>
</dbReference>
<feature type="compositionally biased region" description="Basic and acidic residues" evidence="1">
    <location>
        <begin position="101"/>
        <end position="111"/>
    </location>
</feature>
<protein>
    <submittedName>
        <fullName evidence="2">Uncharacterized protein</fullName>
    </submittedName>
</protein>
<dbReference type="AlphaFoldDB" id="A0A7S1XCS7"/>